<dbReference type="PANTHER" id="PTHR43394:SF1">
    <property type="entry name" value="ATP-BINDING CASSETTE SUB-FAMILY B MEMBER 10, MITOCHONDRIAL"/>
    <property type="match status" value="1"/>
</dbReference>
<feature type="domain" description="ABC transporter" evidence="12">
    <location>
        <begin position="348"/>
        <end position="584"/>
    </location>
</feature>
<dbReference type="GO" id="GO:0016887">
    <property type="term" value="F:ATP hydrolysis activity"/>
    <property type="evidence" value="ECO:0007669"/>
    <property type="project" value="InterPro"/>
</dbReference>
<evidence type="ECO:0000256" key="4">
    <source>
        <dbReference type="ARBA" id="ARBA00022692"/>
    </source>
</evidence>
<feature type="transmembrane region" description="Helical" evidence="11">
    <location>
        <begin position="69"/>
        <end position="86"/>
    </location>
</feature>
<dbReference type="Pfam" id="PF00005">
    <property type="entry name" value="ABC_tran"/>
    <property type="match status" value="1"/>
</dbReference>
<name>A0A7Z7HPX9_9PROT</name>
<dbReference type="FunFam" id="3.40.50.300:FF:000221">
    <property type="entry name" value="Multidrug ABC transporter ATP-binding protein"/>
    <property type="match status" value="1"/>
</dbReference>
<keyword evidence="8 11" id="KW-1133">Transmembrane helix</keyword>
<dbReference type="GO" id="GO:0005886">
    <property type="term" value="C:plasma membrane"/>
    <property type="evidence" value="ECO:0007669"/>
    <property type="project" value="UniProtKB-SubCell"/>
</dbReference>
<dbReference type="SUPFAM" id="SSF90123">
    <property type="entry name" value="ABC transporter transmembrane region"/>
    <property type="match status" value="1"/>
</dbReference>
<dbReference type="InterPro" id="IPR011917">
    <property type="entry name" value="ABC_transpr_lipidA"/>
</dbReference>
<dbReference type="EMBL" id="LT837803">
    <property type="protein sequence ID" value="SMB22071.1"/>
    <property type="molecule type" value="Genomic_DNA"/>
</dbReference>
<keyword evidence="7" id="KW-1278">Translocase</keyword>
<keyword evidence="2" id="KW-0813">Transport</keyword>
<dbReference type="Gene3D" id="1.20.1560.10">
    <property type="entry name" value="ABC transporter type 1, transmembrane domain"/>
    <property type="match status" value="1"/>
</dbReference>
<dbReference type="GO" id="GO:0015421">
    <property type="term" value="F:ABC-type oligopeptide transporter activity"/>
    <property type="evidence" value="ECO:0007669"/>
    <property type="project" value="TreeGrafter"/>
</dbReference>
<dbReference type="GO" id="GO:0090374">
    <property type="term" value="P:oligopeptide export from mitochondrion"/>
    <property type="evidence" value="ECO:0007669"/>
    <property type="project" value="TreeGrafter"/>
</dbReference>
<feature type="transmembrane region" description="Helical" evidence="11">
    <location>
        <begin position="31"/>
        <end position="49"/>
    </location>
</feature>
<dbReference type="GO" id="GO:0034040">
    <property type="term" value="F:ATPase-coupled lipid transmembrane transporter activity"/>
    <property type="evidence" value="ECO:0007669"/>
    <property type="project" value="InterPro"/>
</dbReference>
<evidence type="ECO:0000256" key="2">
    <source>
        <dbReference type="ARBA" id="ARBA00022448"/>
    </source>
</evidence>
<evidence type="ECO:0000256" key="8">
    <source>
        <dbReference type="ARBA" id="ARBA00022989"/>
    </source>
</evidence>
<accession>A0A7Z7HPX9</accession>
<evidence type="ECO:0000256" key="1">
    <source>
        <dbReference type="ARBA" id="ARBA00004651"/>
    </source>
</evidence>
<evidence type="ECO:0000256" key="3">
    <source>
        <dbReference type="ARBA" id="ARBA00022475"/>
    </source>
</evidence>
<evidence type="ECO:0000259" key="13">
    <source>
        <dbReference type="PROSITE" id="PS50929"/>
    </source>
</evidence>
<keyword evidence="5" id="KW-0547">Nucleotide-binding</keyword>
<evidence type="ECO:0000256" key="5">
    <source>
        <dbReference type="ARBA" id="ARBA00022741"/>
    </source>
</evidence>
<organism evidence="14 15">
    <name type="scientific">Sterolibacterium denitrificans</name>
    <dbReference type="NCBI Taxonomy" id="157592"/>
    <lineage>
        <taxon>Bacteria</taxon>
        <taxon>Pseudomonadati</taxon>
        <taxon>Pseudomonadota</taxon>
        <taxon>Betaproteobacteria</taxon>
        <taxon>Nitrosomonadales</taxon>
        <taxon>Sterolibacteriaceae</taxon>
        <taxon>Sterolibacterium</taxon>
    </lineage>
</organism>
<evidence type="ECO:0000259" key="12">
    <source>
        <dbReference type="PROSITE" id="PS50893"/>
    </source>
</evidence>
<dbReference type="InterPro" id="IPR027417">
    <property type="entry name" value="P-loop_NTPase"/>
</dbReference>
<dbReference type="InterPro" id="IPR039421">
    <property type="entry name" value="Type_1_exporter"/>
</dbReference>
<keyword evidence="4 11" id="KW-0812">Transmembrane</keyword>
<dbReference type="SUPFAM" id="SSF52540">
    <property type="entry name" value="P-loop containing nucleoside triphosphate hydrolases"/>
    <property type="match status" value="1"/>
</dbReference>
<dbReference type="CDD" id="cd18552">
    <property type="entry name" value="ABC_6TM_MsbA_like"/>
    <property type="match status" value="1"/>
</dbReference>
<feature type="domain" description="ABC transmembrane type-1" evidence="13">
    <location>
        <begin position="34"/>
        <end position="315"/>
    </location>
</feature>
<keyword evidence="14" id="KW-0378">Hydrolase</keyword>
<evidence type="ECO:0000256" key="7">
    <source>
        <dbReference type="ARBA" id="ARBA00022967"/>
    </source>
</evidence>
<sequence>MTAPVVIPPSPLGNRALYLRLLGYVRPYRRAFGLALLGMALTALTEPLFPALMKPLLDKGFMPDAKSDLYLIPLALIGIFIVRGILTYSSSYAMAWVTNRLIMDLRRQMFARLLSLPTRYYDDQSSGVLISRVTYGVTDFTSAATTVLTSMVRDTLTVAGLLGYMLYYNWQLTLIALSVGPLIVAVVRRFGKRLRKATRRGYNAMAQISHILEETLGAHKVVKVFGGQRYEAARFEEVSNEFRVAAMREAMAASATSPLTQVASATALAVIIYVALLHSMENNITVGGFVAFMTAMLMLLAPVKRLTEMNAPLQRGLTSAENVFALLDQLPEADEGPRQLPAGRSHALRFERVGFSYEGAPRAALQDIDLDIPAGQTVALVGPSGSGKTTLAALLPRFYNVTDGRILIDGLDVQEMTLTSLRAAISLVSQEVVLFNDTVAANIAYGDAATASEEEIIAAARAANAWEFISQMPQGLQTIVGENGVKLSGGQRQRIAIARAFLKNAPILILDEATSALDSESERQIQAALENLIQGRTTLVIAHRLSTIEHADRIVVMDRGRIVEQGRHGELLARGGLYSHLHSLQFERAAEGGDCVEG</sequence>
<dbReference type="InterPro" id="IPR036640">
    <property type="entry name" value="ABC1_TM_sf"/>
</dbReference>
<evidence type="ECO:0000313" key="15">
    <source>
        <dbReference type="Proteomes" id="UP000242886"/>
    </source>
</evidence>
<dbReference type="RefSeq" id="WP_172954975.1">
    <property type="nucleotide sequence ID" value="NZ_LT837803.1"/>
</dbReference>
<feature type="transmembrane region" description="Helical" evidence="11">
    <location>
        <begin position="170"/>
        <end position="190"/>
    </location>
</feature>
<keyword evidence="9" id="KW-0445">Lipid transport</keyword>
<dbReference type="GO" id="GO:0005524">
    <property type="term" value="F:ATP binding"/>
    <property type="evidence" value="ECO:0007669"/>
    <property type="project" value="UniProtKB-KW"/>
</dbReference>
<feature type="transmembrane region" description="Helical" evidence="11">
    <location>
        <begin position="284"/>
        <end position="303"/>
    </location>
</feature>
<dbReference type="AlphaFoldDB" id="A0A7Z7HPX9"/>
<dbReference type="NCBIfam" id="TIGR02203">
    <property type="entry name" value="MsbA_lipidA"/>
    <property type="match status" value="1"/>
</dbReference>
<feature type="transmembrane region" description="Helical" evidence="11">
    <location>
        <begin position="258"/>
        <end position="278"/>
    </location>
</feature>
<dbReference type="InterPro" id="IPR017871">
    <property type="entry name" value="ABC_transporter-like_CS"/>
</dbReference>
<keyword evidence="3" id="KW-1003">Cell membrane</keyword>
<dbReference type="PROSITE" id="PS00211">
    <property type="entry name" value="ABC_TRANSPORTER_1"/>
    <property type="match status" value="1"/>
</dbReference>
<evidence type="ECO:0000313" key="14">
    <source>
        <dbReference type="EMBL" id="SMB22071.1"/>
    </source>
</evidence>
<dbReference type="SMART" id="SM00382">
    <property type="entry name" value="AAA"/>
    <property type="match status" value="1"/>
</dbReference>
<dbReference type="PANTHER" id="PTHR43394">
    <property type="entry name" value="ATP-DEPENDENT PERMEASE MDL1, MITOCHONDRIAL"/>
    <property type="match status" value="1"/>
</dbReference>
<reference evidence="14" key="1">
    <citation type="submission" date="2017-03" db="EMBL/GenBank/DDBJ databases">
        <authorList>
            <consortium name="AG Boll"/>
        </authorList>
    </citation>
    <scope>NUCLEOTIDE SEQUENCE [LARGE SCALE GENOMIC DNA]</scope>
    <source>
        <strain evidence="14">Chol</strain>
    </source>
</reference>
<proteinExistence type="predicted"/>
<dbReference type="PROSITE" id="PS50929">
    <property type="entry name" value="ABC_TM1F"/>
    <property type="match status" value="1"/>
</dbReference>
<keyword evidence="15" id="KW-1185">Reference proteome</keyword>
<evidence type="ECO:0000256" key="10">
    <source>
        <dbReference type="ARBA" id="ARBA00023136"/>
    </source>
</evidence>
<dbReference type="InterPro" id="IPR003593">
    <property type="entry name" value="AAA+_ATPase"/>
</dbReference>
<dbReference type="EC" id="3.6.3.-" evidence="14"/>
<dbReference type="Proteomes" id="UP000242886">
    <property type="component" value="Chromosome SDENCHOL"/>
</dbReference>
<comment type="subcellular location">
    <subcellularLocation>
        <location evidence="1">Cell membrane</location>
        <topology evidence="1">Multi-pass membrane protein</topology>
    </subcellularLocation>
</comment>
<evidence type="ECO:0000256" key="11">
    <source>
        <dbReference type="SAM" id="Phobius"/>
    </source>
</evidence>
<dbReference type="InterPro" id="IPR011527">
    <property type="entry name" value="ABC1_TM_dom"/>
</dbReference>
<gene>
    <name evidence="14" type="primary">msbA</name>
    <name evidence="14" type="ORF">SDENCHOL_10485</name>
</gene>
<keyword evidence="6 14" id="KW-0067">ATP-binding</keyword>
<dbReference type="InterPro" id="IPR003439">
    <property type="entry name" value="ABC_transporter-like_ATP-bd"/>
</dbReference>
<protein>
    <submittedName>
        <fullName evidence="14">Lipid A export ATP-binding/permease protein MsbA</fullName>
        <ecNumber evidence="14">3.6.3.-</ecNumber>
    </submittedName>
</protein>
<dbReference type="PROSITE" id="PS50893">
    <property type="entry name" value="ABC_TRANSPORTER_2"/>
    <property type="match status" value="1"/>
</dbReference>
<dbReference type="Pfam" id="PF00664">
    <property type="entry name" value="ABC_membrane"/>
    <property type="match status" value="1"/>
</dbReference>
<evidence type="ECO:0000256" key="9">
    <source>
        <dbReference type="ARBA" id="ARBA00023055"/>
    </source>
</evidence>
<evidence type="ECO:0000256" key="6">
    <source>
        <dbReference type="ARBA" id="ARBA00022840"/>
    </source>
</evidence>
<keyword evidence="10 11" id="KW-0472">Membrane</keyword>
<dbReference type="Gene3D" id="3.40.50.300">
    <property type="entry name" value="P-loop containing nucleotide triphosphate hydrolases"/>
    <property type="match status" value="1"/>
</dbReference>